<evidence type="ECO:0000313" key="2">
    <source>
        <dbReference type="Ensembl" id="ENSCCRP00000171133.1"/>
    </source>
</evidence>
<dbReference type="InterPro" id="IPR011256">
    <property type="entry name" value="Reg_factor_effector_dom_sf"/>
</dbReference>
<evidence type="ECO:0000313" key="3">
    <source>
        <dbReference type="Proteomes" id="UP001108240"/>
    </source>
</evidence>
<dbReference type="Gene3D" id="3.20.80.10">
    <property type="entry name" value="Regulatory factor, effector binding domain"/>
    <property type="match status" value="1"/>
</dbReference>
<proteinExistence type="inferred from homology"/>
<name>A0A9J8CNQ9_CYPCA</name>
<dbReference type="Proteomes" id="UP001108240">
    <property type="component" value="Unplaced"/>
</dbReference>
<dbReference type="PANTHER" id="PTHR11220:SF24">
    <property type="entry name" value="HEME-BINDING PROTEIN 1"/>
    <property type="match status" value="1"/>
</dbReference>
<dbReference type="Pfam" id="PF04832">
    <property type="entry name" value="SOUL"/>
    <property type="match status" value="2"/>
</dbReference>
<dbReference type="SUPFAM" id="SSF55136">
    <property type="entry name" value="Probable bacterial effector-binding domain"/>
    <property type="match status" value="2"/>
</dbReference>
<dbReference type="InterPro" id="IPR006917">
    <property type="entry name" value="SOUL_heme-bd"/>
</dbReference>
<keyword evidence="3" id="KW-1185">Reference proteome</keyword>
<sequence>MRSATLCDPQRFKLCGAFVVSAAPQSLSVTLVRMALISIEDLAGLDDEQVDDDITDSAEPMDEEEEDRMYAHWQAVGRTHHVSVPREMRGPIQEMTRRNQTSEREPVPSVTVSRHEKLGEVLYEERVYPAGKWACVSKADTLYEQSISNAFMKLMRFICKENSTGRYLGMTVPVVNEITMAEDGTNFMKDVLTAYYLPAEFQARPPEPTDPDIRIVHRDAIRVIARYTTRPDPWSPVFFISSACSRMIIVELFFHSRVFNGTTTEETISRQISILWELLGSSEDVLQDRYMVAVYENPGVPQRRNEIWFIRRGS</sequence>
<evidence type="ECO:0000256" key="1">
    <source>
        <dbReference type="ARBA" id="ARBA00009817"/>
    </source>
</evidence>
<reference evidence="2" key="2">
    <citation type="submission" date="2025-09" db="UniProtKB">
        <authorList>
            <consortium name="Ensembl"/>
        </authorList>
    </citation>
    <scope>IDENTIFICATION</scope>
</reference>
<dbReference type="AlphaFoldDB" id="A0A9J8CNQ9"/>
<accession>A0A9J8CNQ9</accession>
<dbReference type="PANTHER" id="PTHR11220">
    <property type="entry name" value="HEME-BINDING PROTEIN-RELATED"/>
    <property type="match status" value="1"/>
</dbReference>
<comment type="similarity">
    <text evidence="1">Belongs to the HEBP family.</text>
</comment>
<protein>
    <submittedName>
        <fullName evidence="2">Heme-binding protein soul4</fullName>
    </submittedName>
</protein>
<organism evidence="2 3">
    <name type="scientific">Cyprinus carpio carpio</name>
    <dbReference type="NCBI Taxonomy" id="630221"/>
    <lineage>
        <taxon>Eukaryota</taxon>
        <taxon>Metazoa</taxon>
        <taxon>Chordata</taxon>
        <taxon>Craniata</taxon>
        <taxon>Vertebrata</taxon>
        <taxon>Euteleostomi</taxon>
        <taxon>Actinopterygii</taxon>
        <taxon>Neopterygii</taxon>
        <taxon>Teleostei</taxon>
        <taxon>Ostariophysi</taxon>
        <taxon>Cypriniformes</taxon>
        <taxon>Cyprinidae</taxon>
        <taxon>Cyprininae</taxon>
        <taxon>Cyprinus</taxon>
    </lineage>
</organism>
<dbReference type="OMA" id="PAGHWAC"/>
<dbReference type="Ensembl" id="ENSCCRT00000161080.1">
    <property type="protein sequence ID" value="ENSCCRP00000171133.1"/>
    <property type="gene ID" value="ENSCCRG00000071566.1"/>
</dbReference>
<dbReference type="GO" id="GO:0020037">
    <property type="term" value="F:heme binding"/>
    <property type="evidence" value="ECO:0007669"/>
    <property type="project" value="TreeGrafter"/>
</dbReference>
<reference evidence="2" key="1">
    <citation type="submission" date="2025-08" db="UniProtKB">
        <authorList>
            <consortium name="Ensembl"/>
        </authorList>
    </citation>
    <scope>IDENTIFICATION</scope>
</reference>
<dbReference type="GeneTree" id="ENSGT00940000165109"/>